<protein>
    <recommendedName>
        <fullName evidence="4">Chemotaxis phosphatase CheX-like domain-containing protein</fullName>
    </recommendedName>
</protein>
<keyword evidence="3" id="KW-1185">Reference proteome</keyword>
<dbReference type="RefSeq" id="WP_251973618.1">
    <property type="nucleotide sequence ID" value="NZ_AP025730.1"/>
</dbReference>
<evidence type="ECO:0000256" key="1">
    <source>
        <dbReference type="ARBA" id="ARBA00022500"/>
    </source>
</evidence>
<evidence type="ECO:0000313" key="2">
    <source>
        <dbReference type="EMBL" id="BDI05605.1"/>
    </source>
</evidence>
<organism evidence="2 3">
    <name type="scientific">Sphaerotilus microaerophilus</name>
    <dbReference type="NCBI Taxonomy" id="2914710"/>
    <lineage>
        <taxon>Bacteria</taxon>
        <taxon>Pseudomonadati</taxon>
        <taxon>Pseudomonadota</taxon>
        <taxon>Betaproteobacteria</taxon>
        <taxon>Burkholderiales</taxon>
        <taxon>Sphaerotilaceae</taxon>
        <taxon>Sphaerotilus</taxon>
    </lineage>
</organism>
<keyword evidence="1" id="KW-0145">Chemotaxis</keyword>
<dbReference type="Proteomes" id="UP001057498">
    <property type="component" value="Chromosome"/>
</dbReference>
<proteinExistence type="predicted"/>
<accession>A0ABN6PP19</accession>
<dbReference type="InterPro" id="IPR028976">
    <property type="entry name" value="CheC-like_sf"/>
</dbReference>
<reference evidence="2" key="1">
    <citation type="submission" date="2022-04" db="EMBL/GenBank/DDBJ databases">
        <title>Whole genome sequence of Sphaerotilus sp. FB-5.</title>
        <authorList>
            <person name="Takeda M."/>
            <person name="Narihara S."/>
            <person name="Akimoto M."/>
            <person name="Akimoto R."/>
            <person name="Nishiyashiki S."/>
            <person name="Murakami T."/>
        </authorList>
    </citation>
    <scope>NUCLEOTIDE SEQUENCE</scope>
    <source>
        <strain evidence="2">FB-5</strain>
    </source>
</reference>
<evidence type="ECO:0008006" key="4">
    <source>
        <dbReference type="Google" id="ProtNLM"/>
    </source>
</evidence>
<dbReference type="Gene3D" id="3.40.1550.10">
    <property type="entry name" value="CheC-like"/>
    <property type="match status" value="1"/>
</dbReference>
<dbReference type="EMBL" id="AP025730">
    <property type="protein sequence ID" value="BDI05605.1"/>
    <property type="molecule type" value="Genomic_DNA"/>
</dbReference>
<name>A0ABN6PP19_9BURK</name>
<evidence type="ECO:0000313" key="3">
    <source>
        <dbReference type="Proteomes" id="UP001057498"/>
    </source>
</evidence>
<gene>
    <name evidence="2" type="ORF">CATMQ487_25750</name>
</gene>
<sequence>MNDTAQLISKVLVLEGDSACHDRIKAFCEDNHLLPLKAYADNVMSVLKSNVDLGAIFLSERFNDQSDGGILLGRSIHAARPELPIFLRRNEGTPIDLSDLPEPDRDCFSAGYTAARMHELQPSIDRCIFSLVYPHALVRGIEELTLVALRNQFIDIEVDVQPPQVVRDRIIFGELFSLMPLESDWGRGYLMLQTEEQALMDFVRQGKTLLPADYDSFRDVNNVLADITNLVWGTFKNRFVVNDTGSGHLTQVPIIVNHQHRYISFGSDDPQLCFRYTLRDPDPANPVRVVLDQRFVFNLRWLPDNFRENEAAIDALVHSGGLELF</sequence>